<proteinExistence type="predicted"/>
<dbReference type="InterPro" id="IPR036097">
    <property type="entry name" value="HisK_dim/P_sf"/>
</dbReference>
<evidence type="ECO:0000259" key="12">
    <source>
        <dbReference type="PROSITE" id="PS50109"/>
    </source>
</evidence>
<dbReference type="AlphaFoldDB" id="B0MLG7"/>
<reference evidence="14" key="1">
    <citation type="submission" date="2007-10" db="EMBL/GenBank/DDBJ databases">
        <authorList>
            <person name="Fulton L."/>
            <person name="Clifton S."/>
            <person name="Fulton B."/>
            <person name="Xu J."/>
            <person name="Minx P."/>
            <person name="Pepin K.H."/>
            <person name="Johnson M."/>
            <person name="Thiruvilangam P."/>
            <person name="Bhonagiri V."/>
            <person name="Nash W.E."/>
            <person name="Mardis E.R."/>
            <person name="Wilson R.K."/>
        </authorList>
    </citation>
    <scope>NUCLEOTIDE SEQUENCE [LARGE SCALE GENOMIC DNA]</scope>
    <source>
        <strain evidence="14">DSM 15702</strain>
    </source>
</reference>
<evidence type="ECO:0000313" key="15">
    <source>
        <dbReference type="Proteomes" id="UP000005326"/>
    </source>
</evidence>
<keyword evidence="8" id="KW-0902">Two-component regulatory system</keyword>
<keyword evidence="6" id="KW-0808">Transferase</keyword>
<dbReference type="InterPro" id="IPR003661">
    <property type="entry name" value="HisK_dim/P_dom"/>
</dbReference>
<evidence type="ECO:0000256" key="4">
    <source>
        <dbReference type="ARBA" id="ARBA00018672"/>
    </source>
</evidence>
<keyword evidence="11" id="KW-0472">Membrane</keyword>
<dbReference type="InterPro" id="IPR005467">
    <property type="entry name" value="His_kinase_dom"/>
</dbReference>
<keyword evidence="15" id="KW-1185">Reference proteome</keyword>
<accession>B0MLG7</accession>
<feature type="transmembrane region" description="Helical" evidence="11">
    <location>
        <begin position="20"/>
        <end position="40"/>
    </location>
</feature>
<dbReference type="EC" id="2.7.13.3" evidence="3"/>
<feature type="transmembrane region" description="Helical" evidence="11">
    <location>
        <begin position="211"/>
        <end position="234"/>
    </location>
</feature>
<evidence type="ECO:0000256" key="6">
    <source>
        <dbReference type="ARBA" id="ARBA00022679"/>
    </source>
</evidence>
<evidence type="ECO:0000256" key="10">
    <source>
        <dbReference type="PROSITE-ProRule" id="PRU00169"/>
    </source>
</evidence>
<comment type="caution">
    <text evidence="14">The sequence shown here is derived from an EMBL/GenBank/DDBJ whole genome shotgun (WGS) entry which is preliminary data.</text>
</comment>
<dbReference type="Pfam" id="PF00072">
    <property type="entry name" value="Response_reg"/>
    <property type="match status" value="1"/>
</dbReference>
<dbReference type="Gene3D" id="1.10.287.130">
    <property type="match status" value="1"/>
</dbReference>
<name>B0MLG7_9FIRM</name>
<dbReference type="CDD" id="cd17546">
    <property type="entry name" value="REC_hyHK_CKI1_RcsC-like"/>
    <property type="match status" value="1"/>
</dbReference>
<dbReference type="EMBL" id="ABCA03000037">
    <property type="protein sequence ID" value="EDS01450.1"/>
    <property type="molecule type" value="Genomic_DNA"/>
</dbReference>
<evidence type="ECO:0000256" key="7">
    <source>
        <dbReference type="ARBA" id="ARBA00022777"/>
    </source>
</evidence>
<comment type="function">
    <text evidence="9">May play the central regulatory role in sporulation. It may be an element of the effector pathway responsible for the activation of sporulation genes in response to nutritional stress. Spo0A may act in concert with spo0H (a sigma factor) to control the expression of some genes that are critical to the sporulation process.</text>
</comment>
<reference evidence="14" key="2">
    <citation type="submission" date="2014-06" db="EMBL/GenBank/DDBJ databases">
        <title>Draft genome sequence of Eubacterium siraeum (DSM 15702).</title>
        <authorList>
            <person name="Sudarsanam P."/>
            <person name="Ley R."/>
            <person name="Guruge J."/>
            <person name="Turnbaugh P.J."/>
            <person name="Mahowald M."/>
            <person name="Liep D."/>
            <person name="Gordon J."/>
        </authorList>
    </citation>
    <scope>NUCLEOTIDE SEQUENCE</scope>
    <source>
        <strain evidence="14">DSM 15702</strain>
    </source>
</reference>
<evidence type="ECO:0000256" key="9">
    <source>
        <dbReference type="ARBA" id="ARBA00024867"/>
    </source>
</evidence>
<dbReference type="PANTHER" id="PTHR43047:SF72">
    <property type="entry name" value="OSMOSENSING HISTIDINE PROTEIN KINASE SLN1"/>
    <property type="match status" value="1"/>
</dbReference>
<dbReference type="SUPFAM" id="SSF52172">
    <property type="entry name" value="CheY-like"/>
    <property type="match status" value="1"/>
</dbReference>
<feature type="domain" description="Histidine kinase" evidence="12">
    <location>
        <begin position="268"/>
        <end position="491"/>
    </location>
</feature>
<gene>
    <name evidence="14" type="ORF">EUBSIR_00655</name>
</gene>
<keyword evidence="7 14" id="KW-0418">Kinase</keyword>
<dbReference type="Gene3D" id="3.30.565.10">
    <property type="entry name" value="Histidine kinase-like ATPase, C-terminal domain"/>
    <property type="match status" value="1"/>
</dbReference>
<keyword evidence="5 10" id="KW-0597">Phosphoprotein</keyword>
<dbReference type="InterPro" id="IPR011006">
    <property type="entry name" value="CheY-like_superfamily"/>
</dbReference>
<dbReference type="FunFam" id="3.30.565.10:FF:000006">
    <property type="entry name" value="Sensor histidine kinase WalK"/>
    <property type="match status" value="1"/>
</dbReference>
<dbReference type="SUPFAM" id="SSF47384">
    <property type="entry name" value="Homodimeric domain of signal transducing histidine kinase"/>
    <property type="match status" value="1"/>
</dbReference>
<evidence type="ECO:0000256" key="1">
    <source>
        <dbReference type="ARBA" id="ARBA00000085"/>
    </source>
</evidence>
<dbReference type="GO" id="GO:0000155">
    <property type="term" value="F:phosphorelay sensor kinase activity"/>
    <property type="evidence" value="ECO:0007669"/>
    <property type="project" value="InterPro"/>
</dbReference>
<evidence type="ECO:0000313" key="14">
    <source>
        <dbReference type="EMBL" id="EDS01450.1"/>
    </source>
</evidence>
<sequence length="639" mass="71605">MGLNNNNSVEKSGAKARRSIYNLVLIVVVGVLFVTGYTYILQKMYNDSILDNAIAEDSSRTDAMHKGVSNALTREDFTEINTVDDMNTERYKLLQTYLNQIRNMNSTRYFYTAKRNTEGRLIYLVDGLDLGADDFAYPGTYIEEEMIPYIERALSGENVYSQEIIDTTWGHIFTACYPVRANDGSNEIIGALCIETDMEPTYVFISERNNFVMIIGAVGIVAIVMLFFCVCIYIRHYRNQQKKQQKILEEAAEAAYSANRAKSTFLFNISHDIRTPMNAITGYVELAKHHLNEPDKLSGYMDNISNCGQKLLSLLNNVLDLARIENNKTVIENTINDIDDLFTSCITMFENSAEKKKLTISMRKNIKYRYIYIDETHFSEIVMNIMSNAIKYTGADGEITCAIRQEDGDNEQMCNTVFSITDTGIGMSEEYISHIFEAFSRERTSTVSGVEGAGLGMGIVKKLVDLMGGEITVSSAIGEGSAFTVSLPCRISSEEEAKAKRADTDIDKTSLKGRRVLLTEDNNINAEIATELLSDEGLIIERAKDGVDCVEMLEKAPDDYYDIILMDIQMPIMNGYEAAAKIRRIDDRKKADIPIIALTANAFSEDKDNAIKAGMNDHVPKPIDMNVLLPAMQKLITGK</sequence>
<dbReference type="SMART" id="SM00448">
    <property type="entry name" value="REC"/>
    <property type="match status" value="1"/>
</dbReference>
<evidence type="ECO:0000259" key="13">
    <source>
        <dbReference type="PROSITE" id="PS50110"/>
    </source>
</evidence>
<evidence type="ECO:0000256" key="8">
    <source>
        <dbReference type="ARBA" id="ARBA00023012"/>
    </source>
</evidence>
<protein>
    <recommendedName>
        <fullName evidence="4">Stage 0 sporulation protein A homolog</fullName>
        <ecNumber evidence="3">2.7.13.3</ecNumber>
    </recommendedName>
</protein>
<dbReference type="Pfam" id="PF00512">
    <property type="entry name" value="HisKA"/>
    <property type="match status" value="1"/>
</dbReference>
<dbReference type="GO" id="GO:0005886">
    <property type="term" value="C:plasma membrane"/>
    <property type="evidence" value="ECO:0007669"/>
    <property type="project" value="TreeGrafter"/>
</dbReference>
<comment type="catalytic activity">
    <reaction evidence="1">
        <text>ATP + protein L-histidine = ADP + protein N-phospho-L-histidine.</text>
        <dbReference type="EC" id="2.7.13.3"/>
    </reaction>
</comment>
<comment type="subcellular location">
    <subcellularLocation>
        <location evidence="2">Membrane</location>
    </subcellularLocation>
</comment>
<dbReference type="SMART" id="SM00387">
    <property type="entry name" value="HATPase_c"/>
    <property type="match status" value="1"/>
</dbReference>
<dbReference type="PROSITE" id="PS50110">
    <property type="entry name" value="RESPONSE_REGULATORY"/>
    <property type="match status" value="1"/>
</dbReference>
<keyword evidence="11" id="KW-1133">Transmembrane helix</keyword>
<dbReference type="CDD" id="cd00082">
    <property type="entry name" value="HisKA"/>
    <property type="match status" value="1"/>
</dbReference>
<evidence type="ECO:0000256" key="11">
    <source>
        <dbReference type="SAM" id="Phobius"/>
    </source>
</evidence>
<dbReference type="Proteomes" id="UP000005326">
    <property type="component" value="Unassembled WGS sequence"/>
</dbReference>
<organism evidence="14 15">
    <name type="scientific">[Eubacterium] siraeum DSM 15702</name>
    <dbReference type="NCBI Taxonomy" id="428128"/>
    <lineage>
        <taxon>Bacteria</taxon>
        <taxon>Bacillati</taxon>
        <taxon>Bacillota</taxon>
        <taxon>Clostridia</taxon>
        <taxon>Eubacteriales</taxon>
        <taxon>Oscillospiraceae</taxon>
        <taxon>Oscillospiraceae incertae sedis</taxon>
    </lineage>
</organism>
<dbReference type="InterPro" id="IPR003594">
    <property type="entry name" value="HATPase_dom"/>
</dbReference>
<dbReference type="InterPro" id="IPR004358">
    <property type="entry name" value="Sig_transdc_His_kin-like_C"/>
</dbReference>
<dbReference type="SMART" id="SM00388">
    <property type="entry name" value="HisKA"/>
    <property type="match status" value="1"/>
</dbReference>
<dbReference type="Gene3D" id="3.40.50.2300">
    <property type="match status" value="1"/>
</dbReference>
<dbReference type="GO" id="GO:0009927">
    <property type="term" value="F:histidine phosphotransfer kinase activity"/>
    <property type="evidence" value="ECO:0007669"/>
    <property type="project" value="TreeGrafter"/>
</dbReference>
<evidence type="ECO:0000256" key="2">
    <source>
        <dbReference type="ARBA" id="ARBA00004370"/>
    </source>
</evidence>
<dbReference type="PROSITE" id="PS50109">
    <property type="entry name" value="HIS_KIN"/>
    <property type="match status" value="1"/>
</dbReference>
<dbReference type="PANTHER" id="PTHR43047">
    <property type="entry name" value="TWO-COMPONENT HISTIDINE PROTEIN KINASE"/>
    <property type="match status" value="1"/>
</dbReference>
<feature type="domain" description="Response regulatory" evidence="13">
    <location>
        <begin position="515"/>
        <end position="636"/>
    </location>
</feature>
<keyword evidence="11" id="KW-0812">Transmembrane</keyword>
<evidence type="ECO:0000256" key="3">
    <source>
        <dbReference type="ARBA" id="ARBA00012438"/>
    </source>
</evidence>
<feature type="modified residue" description="4-aspartylphosphate" evidence="10">
    <location>
        <position position="567"/>
    </location>
</feature>
<dbReference type="SUPFAM" id="SSF55874">
    <property type="entry name" value="ATPase domain of HSP90 chaperone/DNA topoisomerase II/histidine kinase"/>
    <property type="match status" value="1"/>
</dbReference>
<dbReference type="Pfam" id="PF02518">
    <property type="entry name" value="HATPase_c"/>
    <property type="match status" value="1"/>
</dbReference>
<dbReference type="PRINTS" id="PR00344">
    <property type="entry name" value="BCTRLSENSOR"/>
</dbReference>
<dbReference type="InterPro" id="IPR001789">
    <property type="entry name" value="Sig_transdc_resp-reg_receiver"/>
</dbReference>
<dbReference type="InterPro" id="IPR036890">
    <property type="entry name" value="HATPase_C_sf"/>
</dbReference>
<evidence type="ECO:0000256" key="5">
    <source>
        <dbReference type="ARBA" id="ARBA00022553"/>
    </source>
</evidence>